<dbReference type="InterPro" id="IPR001647">
    <property type="entry name" value="HTH_TetR"/>
</dbReference>
<evidence type="ECO:0000313" key="7">
    <source>
        <dbReference type="Proteomes" id="UP001165541"/>
    </source>
</evidence>
<name>A0ABT0YLL7_9BURK</name>
<keyword evidence="1" id="KW-0805">Transcription regulation</keyword>
<gene>
    <name evidence="6" type="ORF">M8A51_08780</name>
</gene>
<evidence type="ECO:0000256" key="2">
    <source>
        <dbReference type="ARBA" id="ARBA00023125"/>
    </source>
</evidence>
<comment type="caution">
    <text evidence="6">The sequence shown here is derived from an EMBL/GenBank/DDBJ whole genome shotgun (WGS) entry which is preliminary data.</text>
</comment>
<dbReference type="Pfam" id="PF00440">
    <property type="entry name" value="TetR_N"/>
    <property type="match status" value="1"/>
</dbReference>
<dbReference type="PROSITE" id="PS50977">
    <property type="entry name" value="HTH_TETR_2"/>
    <property type="match status" value="1"/>
</dbReference>
<dbReference type="SUPFAM" id="SSF46689">
    <property type="entry name" value="Homeodomain-like"/>
    <property type="match status" value="1"/>
</dbReference>
<dbReference type="SUPFAM" id="SSF48498">
    <property type="entry name" value="Tetracyclin repressor-like, C-terminal domain"/>
    <property type="match status" value="1"/>
</dbReference>
<feature type="domain" description="HTH tetR-type" evidence="5">
    <location>
        <begin position="10"/>
        <end position="70"/>
    </location>
</feature>
<dbReference type="Pfam" id="PF16925">
    <property type="entry name" value="TetR_C_13"/>
    <property type="match status" value="1"/>
</dbReference>
<dbReference type="EMBL" id="JAMKFE010000004">
    <property type="protein sequence ID" value="MCM5679626.1"/>
    <property type="molecule type" value="Genomic_DNA"/>
</dbReference>
<organism evidence="6 7">
    <name type="scientific">Caldimonas mangrovi</name>
    <dbReference type="NCBI Taxonomy" id="2944811"/>
    <lineage>
        <taxon>Bacteria</taxon>
        <taxon>Pseudomonadati</taxon>
        <taxon>Pseudomonadota</taxon>
        <taxon>Betaproteobacteria</taxon>
        <taxon>Burkholderiales</taxon>
        <taxon>Sphaerotilaceae</taxon>
        <taxon>Caldimonas</taxon>
    </lineage>
</organism>
<dbReference type="PANTHER" id="PTHR47506">
    <property type="entry name" value="TRANSCRIPTIONAL REGULATORY PROTEIN"/>
    <property type="match status" value="1"/>
</dbReference>
<keyword evidence="7" id="KW-1185">Reference proteome</keyword>
<evidence type="ECO:0000259" key="5">
    <source>
        <dbReference type="PROSITE" id="PS50977"/>
    </source>
</evidence>
<protein>
    <submittedName>
        <fullName evidence="6">TetR/AcrR family transcriptional regulator</fullName>
    </submittedName>
</protein>
<feature type="DNA-binding region" description="H-T-H motif" evidence="4">
    <location>
        <begin position="33"/>
        <end position="52"/>
    </location>
</feature>
<dbReference type="InterPro" id="IPR036271">
    <property type="entry name" value="Tet_transcr_reg_TetR-rel_C_sf"/>
</dbReference>
<keyword evidence="2 4" id="KW-0238">DNA-binding</keyword>
<dbReference type="RefSeq" id="WP_251777826.1">
    <property type="nucleotide sequence ID" value="NZ_JAMKFE010000004.1"/>
</dbReference>
<evidence type="ECO:0000256" key="1">
    <source>
        <dbReference type="ARBA" id="ARBA00023015"/>
    </source>
</evidence>
<reference evidence="6" key="1">
    <citation type="submission" date="2022-05" db="EMBL/GenBank/DDBJ databases">
        <title>Schlegelella sp. nov., isolated from mangrove soil.</title>
        <authorList>
            <person name="Liu Y."/>
            <person name="Ge X."/>
            <person name="Liu W."/>
        </authorList>
    </citation>
    <scope>NUCLEOTIDE SEQUENCE</scope>
    <source>
        <strain evidence="6">S2-27</strain>
    </source>
</reference>
<evidence type="ECO:0000256" key="4">
    <source>
        <dbReference type="PROSITE-ProRule" id="PRU00335"/>
    </source>
</evidence>
<dbReference type="Proteomes" id="UP001165541">
    <property type="component" value="Unassembled WGS sequence"/>
</dbReference>
<proteinExistence type="predicted"/>
<sequence>MSGLRGRPRAFDEDQALENALRVFWKHGFQGAALSELTEAMGLSKPSLYAAFGDKEQLYLKALARYRDERLAPPVRVLSAEGEGRAAVEAYLRSMAKLFADPAMPGGCFIVNGLADTGGTTTPPGVQQALQDALRGAERLLRQRIEQAARDGELPVEAAPAQLAGLFVSVLCGLAVQAKSGEPLSKLRRVIDSAMAAWPAAPRG</sequence>
<dbReference type="InterPro" id="IPR011075">
    <property type="entry name" value="TetR_C"/>
</dbReference>
<dbReference type="PANTHER" id="PTHR47506:SF1">
    <property type="entry name" value="HTH-TYPE TRANSCRIPTIONAL REGULATOR YJDC"/>
    <property type="match status" value="1"/>
</dbReference>
<accession>A0ABT0YLL7</accession>
<dbReference type="Gene3D" id="1.10.357.10">
    <property type="entry name" value="Tetracycline Repressor, domain 2"/>
    <property type="match status" value="1"/>
</dbReference>
<evidence type="ECO:0000256" key="3">
    <source>
        <dbReference type="ARBA" id="ARBA00023163"/>
    </source>
</evidence>
<evidence type="ECO:0000313" key="6">
    <source>
        <dbReference type="EMBL" id="MCM5679626.1"/>
    </source>
</evidence>
<dbReference type="Gene3D" id="1.10.10.60">
    <property type="entry name" value="Homeodomain-like"/>
    <property type="match status" value="1"/>
</dbReference>
<dbReference type="InterPro" id="IPR009057">
    <property type="entry name" value="Homeodomain-like_sf"/>
</dbReference>
<keyword evidence="3" id="KW-0804">Transcription</keyword>